<proteinExistence type="predicted"/>
<evidence type="ECO:0000256" key="1">
    <source>
        <dbReference type="SAM" id="MobiDB-lite"/>
    </source>
</evidence>
<evidence type="ECO:0000313" key="2">
    <source>
        <dbReference type="EMBL" id="TKW39620.1"/>
    </source>
</evidence>
<keyword evidence="3" id="KW-1185">Reference proteome</keyword>
<feature type="compositionally biased region" description="Pro residues" evidence="1">
    <location>
        <begin position="66"/>
        <end position="83"/>
    </location>
</feature>
<dbReference type="EMBL" id="CM016552">
    <property type="protein sequence ID" value="TKW39620.1"/>
    <property type="molecule type" value="Genomic_DNA"/>
</dbReference>
<name>A0A4U6WA70_SETVI</name>
<sequence length="119" mass="12872">MKSGKRPMFTVPAGRRGGLLSNRTRKEPNRTEPTPTNHSRASPRLALASPALRRHPCSSSVAGNAPPAPVYESPPPPPPPDPPRWARLSGKIAFHHPPNPDAILTMWASFGLKAFCLTI</sequence>
<protein>
    <submittedName>
        <fullName evidence="2">Uncharacterized protein</fullName>
    </submittedName>
</protein>
<dbReference type="AlphaFoldDB" id="A0A4U6WA70"/>
<gene>
    <name evidence="2" type="ORF">SEVIR_1G191066v2</name>
</gene>
<feature type="compositionally biased region" description="Low complexity" evidence="1">
    <location>
        <begin position="38"/>
        <end position="51"/>
    </location>
</feature>
<dbReference type="Gramene" id="TKW39620">
    <property type="protein sequence ID" value="TKW39620"/>
    <property type="gene ID" value="SEVIR_1G191066v2"/>
</dbReference>
<dbReference type="Proteomes" id="UP000298652">
    <property type="component" value="Chromosome 1"/>
</dbReference>
<reference evidence="2" key="1">
    <citation type="submission" date="2019-03" db="EMBL/GenBank/DDBJ databases">
        <title>WGS assembly of Setaria viridis.</title>
        <authorList>
            <person name="Huang P."/>
            <person name="Jenkins J."/>
            <person name="Grimwood J."/>
            <person name="Barry K."/>
            <person name="Healey A."/>
            <person name="Mamidi S."/>
            <person name="Sreedasyam A."/>
            <person name="Shu S."/>
            <person name="Feldman M."/>
            <person name="Wu J."/>
            <person name="Yu Y."/>
            <person name="Chen C."/>
            <person name="Johnson J."/>
            <person name="Rokhsar D."/>
            <person name="Baxter I."/>
            <person name="Schmutz J."/>
            <person name="Brutnell T."/>
            <person name="Kellogg E."/>
        </authorList>
    </citation>
    <scope>NUCLEOTIDE SEQUENCE [LARGE SCALE GENOMIC DNA]</scope>
</reference>
<evidence type="ECO:0000313" key="3">
    <source>
        <dbReference type="Proteomes" id="UP000298652"/>
    </source>
</evidence>
<organism evidence="2 3">
    <name type="scientific">Setaria viridis</name>
    <name type="common">Green bristlegrass</name>
    <name type="synonym">Setaria italica subsp. viridis</name>
    <dbReference type="NCBI Taxonomy" id="4556"/>
    <lineage>
        <taxon>Eukaryota</taxon>
        <taxon>Viridiplantae</taxon>
        <taxon>Streptophyta</taxon>
        <taxon>Embryophyta</taxon>
        <taxon>Tracheophyta</taxon>
        <taxon>Spermatophyta</taxon>
        <taxon>Magnoliopsida</taxon>
        <taxon>Liliopsida</taxon>
        <taxon>Poales</taxon>
        <taxon>Poaceae</taxon>
        <taxon>PACMAD clade</taxon>
        <taxon>Panicoideae</taxon>
        <taxon>Panicodae</taxon>
        <taxon>Paniceae</taxon>
        <taxon>Cenchrinae</taxon>
        <taxon>Setaria</taxon>
    </lineage>
</organism>
<feature type="region of interest" description="Disordered" evidence="1">
    <location>
        <begin position="1"/>
        <end position="86"/>
    </location>
</feature>
<accession>A0A4U6WA70</accession>